<accession>A0A0E3UME0</accession>
<evidence type="ECO:0000259" key="15">
    <source>
        <dbReference type="Pfam" id="PF00593"/>
    </source>
</evidence>
<name>A0A0E3UME0_9GAMM</name>
<evidence type="ECO:0000256" key="13">
    <source>
        <dbReference type="RuleBase" id="RU003357"/>
    </source>
</evidence>
<comment type="subcellular location">
    <subcellularLocation>
        <location evidence="1 11">Cell outer membrane</location>
        <topology evidence="1 11">Multi-pass membrane protein</topology>
    </subcellularLocation>
</comment>
<evidence type="ECO:0000313" key="18">
    <source>
        <dbReference type="Proteomes" id="UP000033067"/>
    </source>
</evidence>
<dbReference type="PROSITE" id="PS00430">
    <property type="entry name" value="TONB_DEPENDENT_REC_1"/>
    <property type="match status" value="1"/>
</dbReference>
<evidence type="ECO:0000256" key="1">
    <source>
        <dbReference type="ARBA" id="ARBA00004571"/>
    </source>
</evidence>
<evidence type="ECO:0000313" key="17">
    <source>
        <dbReference type="EMBL" id="AKC86256.1"/>
    </source>
</evidence>
<evidence type="ECO:0000256" key="6">
    <source>
        <dbReference type="ARBA" id="ARBA00023004"/>
    </source>
</evidence>
<dbReference type="InterPro" id="IPR039426">
    <property type="entry name" value="TonB-dep_rcpt-like"/>
</dbReference>
<evidence type="ECO:0000256" key="10">
    <source>
        <dbReference type="ARBA" id="ARBA00023237"/>
    </source>
</evidence>
<feature type="chain" id="PRO_5002412886" description="TonB-dependent receptor" evidence="14">
    <location>
        <begin position="34"/>
        <end position="782"/>
    </location>
</feature>
<dbReference type="KEGG" id="psuw:WQ53_05165"/>
<feature type="short sequence motif" description="TonB box" evidence="12">
    <location>
        <begin position="55"/>
        <end position="61"/>
    </location>
</feature>
<evidence type="ECO:0000256" key="3">
    <source>
        <dbReference type="ARBA" id="ARBA00022452"/>
    </source>
</evidence>
<evidence type="ECO:0000256" key="11">
    <source>
        <dbReference type="PROSITE-ProRule" id="PRU01360"/>
    </source>
</evidence>
<dbReference type="Pfam" id="PF00593">
    <property type="entry name" value="TonB_dep_Rec_b-barrel"/>
    <property type="match status" value="1"/>
</dbReference>
<evidence type="ECO:0008006" key="19">
    <source>
        <dbReference type="Google" id="ProtNLM"/>
    </source>
</evidence>
<dbReference type="RefSeq" id="WP_052631072.1">
    <property type="nucleotide sequence ID" value="NZ_CP011144.1"/>
</dbReference>
<keyword evidence="5 11" id="KW-0812">Transmembrane</keyword>
<evidence type="ECO:0000256" key="7">
    <source>
        <dbReference type="ARBA" id="ARBA00023065"/>
    </source>
</evidence>
<sequence>MNAFQPARLRHRSPLFIAIAGALAWVAAAPALAQDSPDAAPASAEQADSAVMLDTVVVTANKRVENIREVGASISVIGERQLENIGASSLADYAALVPGLQVQSDGSPGLTSISLRGVAALSSSATVATYIDEVPLGSSGIYQAANAFMLDLLPYDISRVEVMRGPQGTLYGAGAIGGLLKYVTRAPDLLDDELRVGVGLRSVQSGGNDWNVRVGASAPLQDDRLGLRMSFARNGLPGYTDNEVDGAKDVNDGEQIGARVALLWDGDAFDLNLGVMHQRIHSDGRAGIALDPDTLQPLFGEFTDRTWQPQPFSRTFTLTSLGLDWDLGWGDFVSATGWSQSETVSQLDSTIQFGEIANLLLGLPEPGSSFLRYGFDLDKLTQEFRLTSKSGGTFEWMVGVFYTKEDAVQSQFAWLGQIDGSPLPAPYDDMFGTLALLEMPSTYEELAVFANGSWRIGELFKLDAGLRQARNDQWFSQNTTAGILVPIGDFPGESSEDVFTWSLSPQFKLAEDVLLYARAATGYQPGGPNVALPGMPPSVGSSMLTSYEIGLKSQFADRRVLLDMAVYRIDWEDIQVGVSFNGVGGLVNGGEATSEGVELSTQFRATERLHFGVNGVYNKATVTNDFEPAVVPQTGFDVVLNSGLAGDRIPYVPEWSWSATAEYGFSAGAGLAGQVGGALRWVGDRVNGTTQRQRVTAPGDPSTVLMEELTPPVPLDSYSALDLYAGIGKGAWEIRAYVNNVTGEGGWSSVTRISNELTGVPVQTVAVPILPRTFGIELDFRF</sequence>
<dbReference type="PANTHER" id="PTHR32552">
    <property type="entry name" value="FERRICHROME IRON RECEPTOR-RELATED"/>
    <property type="match status" value="1"/>
</dbReference>
<feature type="domain" description="TonB-dependent receptor-like beta-barrel" evidence="15">
    <location>
        <begin position="265"/>
        <end position="741"/>
    </location>
</feature>
<feature type="domain" description="TonB-dependent receptor plug" evidence="16">
    <location>
        <begin position="67"/>
        <end position="178"/>
    </location>
</feature>
<keyword evidence="18" id="KW-1185">Reference proteome</keyword>
<dbReference type="InterPro" id="IPR010916">
    <property type="entry name" value="TonB_box_CS"/>
</dbReference>
<comment type="similarity">
    <text evidence="11 13">Belongs to the TonB-dependent receptor family.</text>
</comment>
<evidence type="ECO:0000256" key="5">
    <source>
        <dbReference type="ARBA" id="ARBA00022692"/>
    </source>
</evidence>
<gene>
    <name evidence="17" type="ORF">WQ53_05165</name>
</gene>
<keyword evidence="3 11" id="KW-1134">Transmembrane beta strand</keyword>
<organism evidence="17 18">
    <name type="scientific">Pseudoxanthomonas suwonensis</name>
    <dbReference type="NCBI Taxonomy" id="314722"/>
    <lineage>
        <taxon>Bacteria</taxon>
        <taxon>Pseudomonadati</taxon>
        <taxon>Pseudomonadota</taxon>
        <taxon>Gammaproteobacteria</taxon>
        <taxon>Lysobacterales</taxon>
        <taxon>Lysobacteraceae</taxon>
        <taxon>Pseudoxanthomonas</taxon>
    </lineage>
</organism>
<dbReference type="Proteomes" id="UP000033067">
    <property type="component" value="Chromosome"/>
</dbReference>
<dbReference type="InterPro" id="IPR000531">
    <property type="entry name" value="Beta-barrel_TonB"/>
</dbReference>
<keyword evidence="2 11" id="KW-0813">Transport</keyword>
<keyword evidence="9 11" id="KW-0472">Membrane</keyword>
<feature type="signal peptide" evidence="14">
    <location>
        <begin position="1"/>
        <end position="33"/>
    </location>
</feature>
<dbReference type="OrthoDB" id="127311at2"/>
<dbReference type="EMBL" id="CP011144">
    <property type="protein sequence ID" value="AKC86256.1"/>
    <property type="molecule type" value="Genomic_DNA"/>
</dbReference>
<keyword evidence="8 12" id="KW-0798">TonB box</keyword>
<evidence type="ECO:0000256" key="9">
    <source>
        <dbReference type="ARBA" id="ARBA00023136"/>
    </source>
</evidence>
<dbReference type="SUPFAM" id="SSF56935">
    <property type="entry name" value="Porins"/>
    <property type="match status" value="1"/>
</dbReference>
<keyword evidence="10 11" id="KW-0998">Cell outer membrane</keyword>
<evidence type="ECO:0000256" key="2">
    <source>
        <dbReference type="ARBA" id="ARBA00022448"/>
    </source>
</evidence>
<protein>
    <recommendedName>
        <fullName evidence="19">TonB-dependent receptor</fullName>
    </recommendedName>
</protein>
<proteinExistence type="inferred from homology"/>
<dbReference type="InterPro" id="IPR036942">
    <property type="entry name" value="Beta-barrel_TonB_sf"/>
</dbReference>
<evidence type="ECO:0000256" key="8">
    <source>
        <dbReference type="ARBA" id="ARBA00023077"/>
    </source>
</evidence>
<keyword evidence="6" id="KW-0408">Iron</keyword>
<dbReference type="AlphaFoldDB" id="A0A0E3UME0"/>
<evidence type="ECO:0000256" key="4">
    <source>
        <dbReference type="ARBA" id="ARBA00022496"/>
    </source>
</evidence>
<reference evidence="17 18" key="1">
    <citation type="journal article" date="2015" name="Genome Announc.">
        <title>Complete Genome Sequence of Pseudoxanthomonas suwonensis Strain J1, a Cellulose-Degrading Bacterium Isolated from Leaf- and Wood-Enriched Soil.</title>
        <authorList>
            <person name="Hou L."/>
            <person name="Jiang J."/>
            <person name="Xu Z."/>
            <person name="Zhou Y."/>
            <person name="Leung F.C."/>
        </authorList>
    </citation>
    <scope>NUCLEOTIDE SEQUENCE [LARGE SCALE GENOMIC DNA]</scope>
    <source>
        <strain evidence="17 18">J1</strain>
    </source>
</reference>
<keyword evidence="7" id="KW-0406">Ion transport</keyword>
<evidence type="ECO:0000256" key="14">
    <source>
        <dbReference type="SAM" id="SignalP"/>
    </source>
</evidence>
<dbReference type="Gene3D" id="2.40.170.20">
    <property type="entry name" value="TonB-dependent receptor, beta-barrel domain"/>
    <property type="match status" value="1"/>
</dbReference>
<evidence type="ECO:0000259" key="16">
    <source>
        <dbReference type="Pfam" id="PF07715"/>
    </source>
</evidence>
<dbReference type="PATRIC" id="fig|314722.6.peg.1087"/>
<evidence type="ECO:0000256" key="12">
    <source>
        <dbReference type="PROSITE-ProRule" id="PRU10143"/>
    </source>
</evidence>
<dbReference type="PANTHER" id="PTHR32552:SF81">
    <property type="entry name" value="TONB-DEPENDENT OUTER MEMBRANE RECEPTOR"/>
    <property type="match status" value="1"/>
</dbReference>
<keyword evidence="14" id="KW-0732">Signal</keyword>
<dbReference type="Pfam" id="PF07715">
    <property type="entry name" value="Plug"/>
    <property type="match status" value="1"/>
</dbReference>
<dbReference type="PROSITE" id="PS52016">
    <property type="entry name" value="TONB_DEPENDENT_REC_3"/>
    <property type="match status" value="1"/>
</dbReference>
<dbReference type="GO" id="GO:0006826">
    <property type="term" value="P:iron ion transport"/>
    <property type="evidence" value="ECO:0007669"/>
    <property type="project" value="UniProtKB-KW"/>
</dbReference>
<keyword evidence="4" id="KW-0410">Iron transport</keyword>
<dbReference type="InterPro" id="IPR012910">
    <property type="entry name" value="Plug_dom"/>
</dbReference>
<dbReference type="GO" id="GO:0009279">
    <property type="term" value="C:cell outer membrane"/>
    <property type="evidence" value="ECO:0007669"/>
    <property type="project" value="UniProtKB-SubCell"/>
</dbReference>